<comment type="caution">
    <text evidence="1">The sequence shown here is derived from an EMBL/GenBank/DDBJ whole genome shotgun (WGS) entry which is preliminary data.</text>
</comment>
<proteinExistence type="predicted"/>
<accession>A0A834X4M5</accession>
<organism evidence="1 2">
    <name type="scientific">Senna tora</name>
    <dbReference type="NCBI Taxonomy" id="362788"/>
    <lineage>
        <taxon>Eukaryota</taxon>
        <taxon>Viridiplantae</taxon>
        <taxon>Streptophyta</taxon>
        <taxon>Embryophyta</taxon>
        <taxon>Tracheophyta</taxon>
        <taxon>Spermatophyta</taxon>
        <taxon>Magnoliopsida</taxon>
        <taxon>eudicotyledons</taxon>
        <taxon>Gunneridae</taxon>
        <taxon>Pentapetalae</taxon>
        <taxon>rosids</taxon>
        <taxon>fabids</taxon>
        <taxon>Fabales</taxon>
        <taxon>Fabaceae</taxon>
        <taxon>Caesalpinioideae</taxon>
        <taxon>Cassia clade</taxon>
        <taxon>Senna</taxon>
    </lineage>
</organism>
<dbReference type="EMBL" id="JAAIUW010000003">
    <property type="protein sequence ID" value="KAF7837924.1"/>
    <property type="molecule type" value="Genomic_DNA"/>
</dbReference>
<sequence length="143" mass="16201">MLVLLLEYSKQKNDEKRSINWPDSLVSCFAIRFKSTTRIPFGGDIHGFGEGGRETSIKINHSSDVVVEFPNKTHVSTEVVGDLGLMILVYLVDEEPVLIQDVLNLNEALLKCLQDLAIYLCGVGVWEKKTEIERRRRGIPEEQ</sequence>
<evidence type="ECO:0000313" key="2">
    <source>
        <dbReference type="Proteomes" id="UP000634136"/>
    </source>
</evidence>
<gene>
    <name evidence="1" type="ORF">G2W53_006406</name>
</gene>
<dbReference type="AlphaFoldDB" id="A0A834X4M5"/>
<keyword evidence="2" id="KW-1185">Reference proteome</keyword>
<protein>
    <submittedName>
        <fullName evidence="1">Protein ELF4-LIKE 4</fullName>
    </submittedName>
</protein>
<evidence type="ECO:0000313" key="1">
    <source>
        <dbReference type="EMBL" id="KAF7837924.1"/>
    </source>
</evidence>
<name>A0A834X4M5_9FABA</name>
<dbReference type="Proteomes" id="UP000634136">
    <property type="component" value="Unassembled WGS sequence"/>
</dbReference>
<reference evidence="1" key="1">
    <citation type="submission" date="2020-09" db="EMBL/GenBank/DDBJ databases">
        <title>Genome-Enabled Discovery of Anthraquinone Biosynthesis in Senna tora.</title>
        <authorList>
            <person name="Kang S.-H."/>
            <person name="Pandey R.P."/>
            <person name="Lee C.-M."/>
            <person name="Sim J.-S."/>
            <person name="Jeong J.-T."/>
            <person name="Choi B.-S."/>
            <person name="Jung M."/>
            <person name="Ginzburg D."/>
            <person name="Zhao K."/>
            <person name="Won S.Y."/>
            <person name="Oh T.-J."/>
            <person name="Yu Y."/>
            <person name="Kim N.-H."/>
            <person name="Lee O.R."/>
            <person name="Lee T.-H."/>
            <person name="Bashyal P."/>
            <person name="Kim T.-S."/>
            <person name="Lee W.-H."/>
            <person name="Kawkins C."/>
            <person name="Kim C.-K."/>
            <person name="Kim J.S."/>
            <person name="Ahn B.O."/>
            <person name="Rhee S.Y."/>
            <person name="Sohng J.K."/>
        </authorList>
    </citation>
    <scope>NUCLEOTIDE SEQUENCE</scope>
    <source>
        <tissue evidence="1">Leaf</tissue>
    </source>
</reference>